<evidence type="ECO:0000256" key="1">
    <source>
        <dbReference type="ARBA" id="ARBA00022679"/>
    </source>
</evidence>
<dbReference type="PANTHER" id="PTHR10605">
    <property type="entry name" value="HEPARAN SULFATE SULFOTRANSFERASE"/>
    <property type="match status" value="1"/>
</dbReference>
<proteinExistence type="predicted"/>
<accession>A0ABT5XUJ4</accession>
<dbReference type="EMBL" id="JARFVB010000001">
    <property type="protein sequence ID" value="MDF0714771.1"/>
    <property type="molecule type" value="Genomic_DNA"/>
</dbReference>
<keyword evidence="1" id="KW-0808">Transferase</keyword>
<dbReference type="InterPro" id="IPR037359">
    <property type="entry name" value="NST/OST"/>
</dbReference>
<dbReference type="SUPFAM" id="SSF52540">
    <property type="entry name" value="P-loop containing nucleoside triphosphate hydrolases"/>
    <property type="match status" value="1"/>
</dbReference>
<dbReference type="PANTHER" id="PTHR10605:SF56">
    <property type="entry name" value="BIFUNCTIONAL HEPARAN SULFATE N-DEACETYLASE_N-SULFOTRANSFERASE"/>
    <property type="match status" value="1"/>
</dbReference>
<dbReference type="Gene3D" id="3.40.50.300">
    <property type="entry name" value="P-loop containing nucleotide triphosphate hydrolases"/>
    <property type="match status" value="1"/>
</dbReference>
<evidence type="ECO:0000313" key="2">
    <source>
        <dbReference type="EMBL" id="MDF0714771.1"/>
    </source>
</evidence>
<comment type="caution">
    <text evidence="2">The sequence shown here is derived from an EMBL/GenBank/DDBJ whole genome shotgun (WGS) entry which is preliminary data.</text>
</comment>
<evidence type="ECO:0000313" key="3">
    <source>
        <dbReference type="Proteomes" id="UP001221366"/>
    </source>
</evidence>
<reference evidence="2 3" key="1">
    <citation type="submission" date="2023-03" db="EMBL/GenBank/DDBJ databases">
        <title>Muricauda XX sp. nov. and Muricauda XXX sp. nov., two novel species isolated from Okinawa Trough.</title>
        <authorList>
            <person name="Cao W."/>
            <person name="Deng X."/>
        </authorList>
    </citation>
    <scope>NUCLEOTIDE SEQUENCE [LARGE SCALE GENOMIC DNA]</scope>
    <source>
        <strain evidence="2 3">334s03</strain>
    </source>
</reference>
<dbReference type="Proteomes" id="UP001221366">
    <property type="component" value="Unassembled WGS sequence"/>
</dbReference>
<dbReference type="Pfam" id="PF13469">
    <property type="entry name" value="Sulfotransfer_3"/>
    <property type="match status" value="1"/>
</dbReference>
<organism evidence="2 3">
    <name type="scientific">Flagellimonas yonaguniensis</name>
    <dbReference type="NCBI Taxonomy" id="3031325"/>
    <lineage>
        <taxon>Bacteria</taxon>
        <taxon>Pseudomonadati</taxon>
        <taxon>Bacteroidota</taxon>
        <taxon>Flavobacteriia</taxon>
        <taxon>Flavobacteriales</taxon>
        <taxon>Flavobacteriaceae</taxon>
        <taxon>Flagellimonas</taxon>
    </lineage>
</organism>
<dbReference type="InterPro" id="IPR027417">
    <property type="entry name" value="P-loop_NTPase"/>
</dbReference>
<gene>
    <name evidence="2" type="ORF">PY092_01305</name>
</gene>
<dbReference type="RefSeq" id="WP_275614052.1">
    <property type="nucleotide sequence ID" value="NZ_JARFVB010000001.1"/>
</dbReference>
<keyword evidence="3" id="KW-1185">Reference proteome</keyword>
<protein>
    <submittedName>
        <fullName evidence="2">Sulfotransferase</fullName>
    </submittedName>
</protein>
<name>A0ABT5XUJ4_9FLAO</name>
<sequence>MNLPNFLIVGAAKSGTTTLNYYLDKHSDVLMPTPKEPKYFSSKFAKYKGPGDIAFTKKRVISSLDSYKRLFNTSKEYKCMGDSSVDNLFYHTEVIPEIKSLLGAPKIIIVLRHPVDRAVSAYKHLIRDGREKMSIEQAIMMEEERLAKGFEFIWGYKKGGFYHDQVKSYMDNFPEVKVYLFEDLIQNTQEVLDQTCDFLGIPYIEAEENLKLNASGKAKWQFLNSLLIKDSFLRRMGTKMVGKNAAIKLQSRLQKINLSDIEISKEEKKSLSRLYTQDLYNLQELIDRDLSGWIDKY</sequence>